<protein>
    <recommendedName>
        <fullName evidence="3">Pentapeptide repeat-containing protein</fullName>
    </recommendedName>
</protein>
<comment type="caution">
    <text evidence="1">The sequence shown here is derived from an EMBL/GenBank/DDBJ whole genome shotgun (WGS) entry which is preliminary data.</text>
</comment>
<sequence>MDEGVVCDKILRYREIDFRGASLQHANLILAEDLRFDVNHRKNPGARVFETYLFPDKIFTGRVPTHQVIYSCDNVGDFKCIYGPIGGLFLLEKLHYIDNDRFAWWNPATKCYLTDYRRNEGS</sequence>
<dbReference type="EMBL" id="JACEIK010003513">
    <property type="protein sequence ID" value="MCD9642011.1"/>
    <property type="molecule type" value="Genomic_DNA"/>
</dbReference>
<dbReference type="Proteomes" id="UP000823775">
    <property type="component" value="Unassembled WGS sequence"/>
</dbReference>
<reference evidence="1 2" key="1">
    <citation type="journal article" date="2021" name="BMC Genomics">
        <title>Datura genome reveals duplications of psychoactive alkaloid biosynthetic genes and high mutation rate following tissue culture.</title>
        <authorList>
            <person name="Rajewski A."/>
            <person name="Carter-House D."/>
            <person name="Stajich J."/>
            <person name="Litt A."/>
        </authorList>
    </citation>
    <scope>NUCLEOTIDE SEQUENCE [LARGE SCALE GENOMIC DNA]</scope>
    <source>
        <strain evidence="1">AR-01</strain>
    </source>
</reference>
<evidence type="ECO:0000313" key="2">
    <source>
        <dbReference type="Proteomes" id="UP000823775"/>
    </source>
</evidence>
<organism evidence="1 2">
    <name type="scientific">Datura stramonium</name>
    <name type="common">Jimsonweed</name>
    <name type="synonym">Common thornapple</name>
    <dbReference type="NCBI Taxonomy" id="4076"/>
    <lineage>
        <taxon>Eukaryota</taxon>
        <taxon>Viridiplantae</taxon>
        <taxon>Streptophyta</taxon>
        <taxon>Embryophyta</taxon>
        <taxon>Tracheophyta</taxon>
        <taxon>Spermatophyta</taxon>
        <taxon>Magnoliopsida</taxon>
        <taxon>eudicotyledons</taxon>
        <taxon>Gunneridae</taxon>
        <taxon>Pentapetalae</taxon>
        <taxon>asterids</taxon>
        <taxon>lamiids</taxon>
        <taxon>Solanales</taxon>
        <taxon>Solanaceae</taxon>
        <taxon>Solanoideae</taxon>
        <taxon>Datureae</taxon>
        <taxon>Datura</taxon>
    </lineage>
</organism>
<keyword evidence="2" id="KW-1185">Reference proteome</keyword>
<gene>
    <name evidence="1" type="ORF">HAX54_028598</name>
</gene>
<evidence type="ECO:0000313" key="1">
    <source>
        <dbReference type="EMBL" id="MCD9642011.1"/>
    </source>
</evidence>
<proteinExistence type="predicted"/>
<accession>A0ABS8V4E0</accession>
<evidence type="ECO:0008006" key="3">
    <source>
        <dbReference type="Google" id="ProtNLM"/>
    </source>
</evidence>
<name>A0ABS8V4E0_DATST</name>